<feature type="transmembrane region" description="Helical" evidence="2">
    <location>
        <begin position="132"/>
        <end position="153"/>
    </location>
</feature>
<gene>
    <name evidence="3" type="ORF">L21SP4_01254</name>
</gene>
<proteinExistence type="predicted"/>
<keyword evidence="2" id="KW-1133">Transmembrane helix</keyword>
<name>A0A0G3EGG4_9BACT</name>
<sequence>MQFPAGRTGDPYRMASLVIASVLTLTLRSVVGDPWDTAEPLSGPGEIAPDTVRDEPGSLFLGGTEPEEASPGTRDLPDDLEPSTDDSYVRVLFTRADYDLSDEKSLVRSGAARDPRDPAGGEAAWTLGEQSLLVLLIGGGTLLILSLSAYGLIMACANRSSTGAEAAIKEGLNEGRTFIDEPLHYDAQRREREADRRLRDNSMERLDRIYLSGRSRREQIRDTIRRKTDELMSDIIPTSPGGPRFPVALCRSLAAVRSAPTHAFHRTADALARFWMVLESTRVRRHAGRDRKGRTHKTFRKLRRRLAGRVYRVAEKFARFI</sequence>
<reference evidence="4" key="1">
    <citation type="submission" date="2015-02" db="EMBL/GenBank/DDBJ databases">
        <title>Description and complete genome sequence of the first cultured representative of the subdivision 5 of the Verrucomicrobia phylum.</title>
        <authorList>
            <person name="Spring S."/>
            <person name="Bunk B."/>
            <person name="Sproer C."/>
            <person name="Klenk H.-P."/>
        </authorList>
    </citation>
    <scope>NUCLEOTIDE SEQUENCE [LARGE SCALE GENOMIC DNA]</scope>
    <source>
        <strain evidence="4">L21-Fru-AB</strain>
    </source>
</reference>
<dbReference type="KEGG" id="vbl:L21SP4_01254"/>
<dbReference type="EMBL" id="CP010904">
    <property type="protein sequence ID" value="AKJ64502.1"/>
    <property type="molecule type" value="Genomic_DNA"/>
</dbReference>
<dbReference type="STRING" id="1307763.L21SP4_01254"/>
<accession>A0A0G3EGG4</accession>
<keyword evidence="2" id="KW-0812">Transmembrane</keyword>
<dbReference type="AlphaFoldDB" id="A0A0G3EGG4"/>
<keyword evidence="2" id="KW-0472">Membrane</keyword>
<evidence type="ECO:0000256" key="2">
    <source>
        <dbReference type="SAM" id="Phobius"/>
    </source>
</evidence>
<keyword evidence="4" id="KW-1185">Reference proteome</keyword>
<protein>
    <submittedName>
        <fullName evidence="3">Uncharacterized protein</fullName>
    </submittedName>
</protein>
<feature type="region of interest" description="Disordered" evidence="1">
    <location>
        <begin position="35"/>
        <end position="83"/>
    </location>
</feature>
<evidence type="ECO:0000256" key="1">
    <source>
        <dbReference type="SAM" id="MobiDB-lite"/>
    </source>
</evidence>
<dbReference type="Proteomes" id="UP000035268">
    <property type="component" value="Chromosome"/>
</dbReference>
<evidence type="ECO:0000313" key="4">
    <source>
        <dbReference type="Proteomes" id="UP000035268"/>
    </source>
</evidence>
<reference evidence="3 4" key="2">
    <citation type="journal article" date="2016" name="ISME J.">
        <title>Characterization of the first cultured representative of Verrucomicrobia subdivision 5 indicates the proposal of a novel phylum.</title>
        <authorList>
            <person name="Spring S."/>
            <person name="Bunk B."/>
            <person name="Sproer C."/>
            <person name="Schumann P."/>
            <person name="Rohde M."/>
            <person name="Tindall B.J."/>
            <person name="Klenk H.P."/>
        </authorList>
    </citation>
    <scope>NUCLEOTIDE SEQUENCE [LARGE SCALE GENOMIC DNA]</scope>
    <source>
        <strain evidence="3 4">L21-Fru-AB</strain>
    </source>
</reference>
<organism evidence="3 4">
    <name type="scientific">Kiritimatiella glycovorans</name>
    <dbReference type="NCBI Taxonomy" id="1307763"/>
    <lineage>
        <taxon>Bacteria</taxon>
        <taxon>Pseudomonadati</taxon>
        <taxon>Kiritimatiellota</taxon>
        <taxon>Kiritimatiellia</taxon>
        <taxon>Kiritimatiellales</taxon>
        <taxon>Kiritimatiellaceae</taxon>
        <taxon>Kiritimatiella</taxon>
    </lineage>
</organism>
<evidence type="ECO:0000313" key="3">
    <source>
        <dbReference type="EMBL" id="AKJ64502.1"/>
    </source>
</evidence>